<reference evidence="2" key="1">
    <citation type="submission" date="2023-10" db="EMBL/GenBank/DDBJ databases">
        <authorList>
            <person name="Chen Y."/>
            <person name="Shah S."/>
            <person name="Dougan E. K."/>
            <person name="Thang M."/>
            <person name="Chan C."/>
        </authorList>
    </citation>
    <scope>NUCLEOTIDE SEQUENCE [LARGE SCALE GENOMIC DNA]</scope>
</reference>
<evidence type="ECO:0008006" key="4">
    <source>
        <dbReference type="Google" id="ProtNLM"/>
    </source>
</evidence>
<feature type="signal peptide" evidence="1">
    <location>
        <begin position="1"/>
        <end position="23"/>
    </location>
</feature>
<feature type="non-terminal residue" evidence="2">
    <location>
        <position position="1"/>
    </location>
</feature>
<name>A0ABN9XEV4_9DINO</name>
<dbReference type="Proteomes" id="UP001189429">
    <property type="component" value="Unassembled WGS sequence"/>
</dbReference>
<accession>A0ABN9XEV4</accession>
<comment type="caution">
    <text evidence="2">The sequence shown here is derived from an EMBL/GenBank/DDBJ whole genome shotgun (WGS) entry which is preliminary data.</text>
</comment>
<evidence type="ECO:0000256" key="1">
    <source>
        <dbReference type="SAM" id="SignalP"/>
    </source>
</evidence>
<sequence>LLDACLASLPLVGLPLILSFAWCSPTGTAAAFPSWGQVRPQCHLGGLYYHCGVGCPDVSSPRATFFSLLPWRSKLA</sequence>
<evidence type="ECO:0000313" key="3">
    <source>
        <dbReference type="Proteomes" id="UP001189429"/>
    </source>
</evidence>
<evidence type="ECO:0000313" key="2">
    <source>
        <dbReference type="EMBL" id="CAK0896654.1"/>
    </source>
</evidence>
<proteinExistence type="predicted"/>
<keyword evidence="3" id="KW-1185">Reference proteome</keyword>
<feature type="chain" id="PRO_5045395930" description="Secreted protein" evidence="1">
    <location>
        <begin position="24"/>
        <end position="76"/>
    </location>
</feature>
<protein>
    <recommendedName>
        <fullName evidence="4">Secreted protein</fullName>
    </recommendedName>
</protein>
<dbReference type="EMBL" id="CAUYUJ010020222">
    <property type="protein sequence ID" value="CAK0896654.1"/>
    <property type="molecule type" value="Genomic_DNA"/>
</dbReference>
<keyword evidence="1" id="KW-0732">Signal</keyword>
<gene>
    <name evidence="2" type="ORF">PCOR1329_LOCUS75060</name>
</gene>
<organism evidence="2 3">
    <name type="scientific">Prorocentrum cordatum</name>
    <dbReference type="NCBI Taxonomy" id="2364126"/>
    <lineage>
        <taxon>Eukaryota</taxon>
        <taxon>Sar</taxon>
        <taxon>Alveolata</taxon>
        <taxon>Dinophyceae</taxon>
        <taxon>Prorocentrales</taxon>
        <taxon>Prorocentraceae</taxon>
        <taxon>Prorocentrum</taxon>
    </lineage>
</organism>